<dbReference type="RefSeq" id="XP_046042875.1">
    <property type="nucleotide sequence ID" value="XM_046194205.1"/>
</dbReference>
<evidence type="ECO:0000256" key="1">
    <source>
        <dbReference type="SAM" id="MobiDB-lite"/>
    </source>
</evidence>
<evidence type="ECO:0000313" key="4">
    <source>
        <dbReference type="Proteomes" id="UP000720189"/>
    </source>
</evidence>
<dbReference type="PANTHER" id="PTHR33112:SF16">
    <property type="entry name" value="HETEROKARYON INCOMPATIBILITY DOMAIN-CONTAINING PROTEIN"/>
    <property type="match status" value="1"/>
</dbReference>
<dbReference type="AlphaFoldDB" id="A0A9P9G260"/>
<keyword evidence="4" id="KW-1185">Reference proteome</keyword>
<accession>A0A9P9G260</accession>
<dbReference type="PANTHER" id="PTHR33112">
    <property type="entry name" value="DOMAIN PROTEIN, PUTATIVE-RELATED"/>
    <property type="match status" value="1"/>
</dbReference>
<sequence length="816" mass="91986">MMFHVNVNRTYFTRIRSNFRLLCVTQSNKQQTPTILGSCLVTFTSTLKSHYRISHSNEPSQNISNLNPVFHLWPLTTHLRLKRPLHQFMNHFNEGTGSTETTMQRLNVTHSESGFVSLDRLIPPRPDNQPCPCCFALDAPTAIRSDGNQITWNRRESVICLRRSMRDMEVSTISGCQICSVLFEILIFFGLDPRDDGSVRNIELRIPTDLGNLGISFYNSWTELYVQVYMSPHERTWNRIRPLPDICANQLSDEGLSFVRSCLQTCLNKHTLCQQSEGGLPARLLDVGHCGDSAIRLVETESAASVKYIALSYCWGDNVTVKTTLAGLENMKSGISISELLQAYVEAVALTRELGIQYLWIDSLCIIQDSHEDWVKESAKMSGIYAKAYLTIAAASSGSANQPFLRHSLRTGSHQDKYYTRVFSKRVVDGEGSHLLKARVIPESGVHSKWQDCFDERFPREPWSQRGWTLQEQLLSTRLLSFSLTEMQWTCQEAVLCECRSKLNHRRLFGQKPVFQITRAFDAFRFWHKVVENYSNRLLTDPHDKLTAISGIAAILQQKTQSRYAAGLWADNIDMDLLWRRATPATKLPRSGFIAPSFSWASIDGEVDYCCFRNGKRSYQKSASVVAVETNSSREAPLGRVESGRLTIHGPLIPGFMEDSSHNGVFVVRLGRIRLDLVADAPLQQTIAKGPDGSLERTVCRWSPRHFPQNLSTDNRGYPSMEGSGRSDQLPVTTTSTGTPSSRTRCWALKLGCFPSTLEPESPQRQDHELLILGKSPSRPGDFERLGLVTYCIEEGRGSTSIELSEREHVATVTLA</sequence>
<protein>
    <submittedName>
        <fullName evidence="3">Heterokaryon incompatibility protein-domain-containing protein</fullName>
    </submittedName>
</protein>
<gene>
    <name evidence="3" type="ORF">BKA55DRAFT_583343</name>
</gene>
<dbReference type="Pfam" id="PF06985">
    <property type="entry name" value="HET"/>
    <property type="match status" value="1"/>
</dbReference>
<comment type="caution">
    <text evidence="3">The sequence shown here is derived from an EMBL/GenBank/DDBJ whole genome shotgun (WGS) entry which is preliminary data.</text>
</comment>
<dbReference type="InterPro" id="IPR010730">
    <property type="entry name" value="HET"/>
</dbReference>
<feature type="domain" description="Heterokaryon incompatibility" evidence="2">
    <location>
        <begin position="308"/>
        <end position="472"/>
    </location>
</feature>
<dbReference type="OrthoDB" id="3789824at2759"/>
<evidence type="ECO:0000313" key="3">
    <source>
        <dbReference type="EMBL" id="KAH7230064.1"/>
    </source>
</evidence>
<feature type="region of interest" description="Disordered" evidence="1">
    <location>
        <begin position="710"/>
        <end position="741"/>
    </location>
</feature>
<dbReference type="GeneID" id="70224159"/>
<proteinExistence type="predicted"/>
<dbReference type="EMBL" id="JAGMUX010000023">
    <property type="protein sequence ID" value="KAH7230064.1"/>
    <property type="molecule type" value="Genomic_DNA"/>
</dbReference>
<reference evidence="3" key="1">
    <citation type="journal article" date="2021" name="Nat. Commun.">
        <title>Genetic determinants of endophytism in the Arabidopsis root mycobiome.</title>
        <authorList>
            <person name="Mesny F."/>
            <person name="Miyauchi S."/>
            <person name="Thiergart T."/>
            <person name="Pickel B."/>
            <person name="Atanasova L."/>
            <person name="Karlsson M."/>
            <person name="Huettel B."/>
            <person name="Barry K.W."/>
            <person name="Haridas S."/>
            <person name="Chen C."/>
            <person name="Bauer D."/>
            <person name="Andreopoulos W."/>
            <person name="Pangilinan J."/>
            <person name="LaButti K."/>
            <person name="Riley R."/>
            <person name="Lipzen A."/>
            <person name="Clum A."/>
            <person name="Drula E."/>
            <person name="Henrissat B."/>
            <person name="Kohler A."/>
            <person name="Grigoriev I.V."/>
            <person name="Martin F.M."/>
            <person name="Hacquard S."/>
        </authorList>
    </citation>
    <scope>NUCLEOTIDE SEQUENCE</scope>
    <source>
        <strain evidence="3">MPI-CAGE-AT-0023</strain>
    </source>
</reference>
<name>A0A9P9G260_FUSRE</name>
<dbReference type="Proteomes" id="UP000720189">
    <property type="component" value="Unassembled WGS sequence"/>
</dbReference>
<evidence type="ECO:0000259" key="2">
    <source>
        <dbReference type="Pfam" id="PF06985"/>
    </source>
</evidence>
<organism evidence="3 4">
    <name type="scientific">Fusarium redolens</name>
    <dbReference type="NCBI Taxonomy" id="48865"/>
    <lineage>
        <taxon>Eukaryota</taxon>
        <taxon>Fungi</taxon>
        <taxon>Dikarya</taxon>
        <taxon>Ascomycota</taxon>
        <taxon>Pezizomycotina</taxon>
        <taxon>Sordariomycetes</taxon>
        <taxon>Hypocreomycetidae</taxon>
        <taxon>Hypocreales</taxon>
        <taxon>Nectriaceae</taxon>
        <taxon>Fusarium</taxon>
        <taxon>Fusarium redolens species complex</taxon>
    </lineage>
</organism>